<comment type="caution">
    <text evidence="1">The sequence shown here is derived from an EMBL/GenBank/DDBJ whole genome shotgun (WGS) entry which is preliminary data.</text>
</comment>
<sequence length="561" mass="64226">MRKQQNSYLSLAIVLAVLIVINIIASHLYQRFDLTENKRYTLSETSKEILAGVDNPIIVDVFLKGEFPSEFKRLQNETRYLLEEYQAYNPNIKFNFINPLEENRNAQEIATEFYNAGMPPQNLNVTQNGKVSESLLFPWAVANFGDQRVKIHLLKNKLGDSQEDIVNSSVQQLEYVFTDGFNKLINERSKKVAIMRGNGELPDANIADFIKSIREYYYIAPFTLDSVASDPQKTLQQLEEFDLIIEAKPTQAYSEKEKFVLDQYTMNGGKSLWLIETVTAEKDSLFSNKENSMLAFYNDLNLTDFFFKYGIRVNPELVNDVYSAPIVLAQGSGDNSQFNPYPWFYEPMAIGNIKHPIVNNIEAVKFNFANPIDTLKNGVEKTILLKSSNASKLEDVPRQLQLSEIINQKPDPKSYTGGAQNLAVLLEGRFTSVYKNRVKPFPLKDFKEESKPTKMLIISDGDVIKNSFRKGKPQELGYDPLTATTYGNKEFLVNAVNYLLDDQGLLKIRAKEVTLPFLNINKVEAERTQWQLINILVPLVMLVIFGFLFSYFRKKRYQKAI</sequence>
<proteinExistence type="predicted"/>
<evidence type="ECO:0000313" key="2">
    <source>
        <dbReference type="Proteomes" id="UP000356253"/>
    </source>
</evidence>
<dbReference type="Proteomes" id="UP000356253">
    <property type="component" value="Unassembled WGS sequence"/>
</dbReference>
<evidence type="ECO:0000313" key="1">
    <source>
        <dbReference type="EMBL" id="VVV01664.1"/>
    </source>
</evidence>
<dbReference type="EMBL" id="CABVMM010000012">
    <property type="protein sequence ID" value="VVV01664.1"/>
    <property type="molecule type" value="Genomic_DNA"/>
</dbReference>
<keyword evidence="2" id="KW-1185">Reference proteome</keyword>
<name>A0AC61YAZ9_9FLAO</name>
<gene>
    <name evidence="1" type="ORF">FVB9532_02957</name>
</gene>
<protein>
    <submittedName>
        <fullName evidence="1">Uncharacterized protein</fullName>
    </submittedName>
</protein>
<accession>A0AC61YAZ9</accession>
<organism evidence="1 2">
    <name type="scientific">Mesonia oceanica</name>
    <dbReference type="NCBI Taxonomy" id="2687242"/>
    <lineage>
        <taxon>Bacteria</taxon>
        <taxon>Pseudomonadati</taxon>
        <taxon>Bacteroidota</taxon>
        <taxon>Flavobacteriia</taxon>
        <taxon>Flavobacteriales</taxon>
        <taxon>Flavobacteriaceae</taxon>
        <taxon>Mesonia</taxon>
    </lineage>
</organism>
<reference evidence="1" key="1">
    <citation type="submission" date="2019-09" db="EMBL/GenBank/DDBJ databases">
        <authorList>
            <person name="Rodrigo-Torres L."/>
            <person name="Arahal R. D."/>
            <person name="Lucena T."/>
        </authorList>
    </citation>
    <scope>NUCLEOTIDE SEQUENCE</scope>
    <source>
        <strain evidence="1">ISS653</strain>
    </source>
</reference>